<proteinExistence type="predicted"/>
<comment type="caution">
    <text evidence="1">The sequence shown here is derived from an EMBL/GenBank/DDBJ whole genome shotgun (WGS) entry which is preliminary data.</text>
</comment>
<feature type="non-terminal residue" evidence="1">
    <location>
        <position position="1"/>
    </location>
</feature>
<keyword evidence="2" id="KW-1185">Reference proteome</keyword>
<organism evidence="1 2">
    <name type="scientific">Pristionchus entomophagus</name>
    <dbReference type="NCBI Taxonomy" id="358040"/>
    <lineage>
        <taxon>Eukaryota</taxon>
        <taxon>Metazoa</taxon>
        <taxon>Ecdysozoa</taxon>
        <taxon>Nematoda</taxon>
        <taxon>Chromadorea</taxon>
        <taxon>Rhabditida</taxon>
        <taxon>Rhabditina</taxon>
        <taxon>Diplogasteromorpha</taxon>
        <taxon>Diplogasteroidea</taxon>
        <taxon>Neodiplogasteridae</taxon>
        <taxon>Pristionchus</taxon>
    </lineage>
</organism>
<accession>A0AAV5T558</accession>
<feature type="non-terminal residue" evidence="1">
    <location>
        <position position="91"/>
    </location>
</feature>
<evidence type="ECO:0000313" key="1">
    <source>
        <dbReference type="EMBL" id="GMS89612.1"/>
    </source>
</evidence>
<dbReference type="AlphaFoldDB" id="A0AAV5T558"/>
<evidence type="ECO:0000313" key="2">
    <source>
        <dbReference type="Proteomes" id="UP001432027"/>
    </source>
</evidence>
<protein>
    <submittedName>
        <fullName evidence="1">Uncharacterized protein</fullName>
    </submittedName>
</protein>
<dbReference type="Proteomes" id="UP001432027">
    <property type="component" value="Unassembled WGS sequence"/>
</dbReference>
<dbReference type="EMBL" id="BTSX01000003">
    <property type="protein sequence ID" value="GMS89612.1"/>
    <property type="molecule type" value="Genomic_DNA"/>
</dbReference>
<reference evidence="1" key="1">
    <citation type="submission" date="2023-10" db="EMBL/GenBank/DDBJ databases">
        <title>Genome assembly of Pristionchus species.</title>
        <authorList>
            <person name="Yoshida K."/>
            <person name="Sommer R.J."/>
        </authorList>
    </citation>
    <scope>NUCLEOTIDE SEQUENCE</scope>
    <source>
        <strain evidence="1">RS0144</strain>
    </source>
</reference>
<name>A0AAV5T558_9BILA</name>
<gene>
    <name evidence="1" type="ORF">PENTCL1PPCAC_11787</name>
</gene>
<sequence>YFEKKGRSSRRSHFDHLARMYVTDMETEWAALMYKYALSNYEEHIQLSKDVTEFTLNKQVYHKILKVIKKRVPTNKINFNREVTNIDYSDG</sequence>